<name>A0AAJ5WDI7_9PSED</name>
<sequence length="343" mass="38363">MTIIVTGAAGFIGSNLVQALNQRNETQIIAVDDLTDGDKFRNLAVSEIADYLDKDDFLDRFARGEFGKVRAVLHQGACSSTVEGDGRFMMDNNYRFSRELLASAQRQRIPLLYASSAAVYGAGQDFREQRECEHPLNVYGYSKFLFDQQVRRQLTTAHSQIVGLRYFNVYGPHEQHKGAMASVALHCFNQYQARGKVSLFGSYGDYPSGGHLRDFVSVDDVVKVNMFFLERPHLSGIFNVGSGRAQPFNDVALAVINRLREQQDHPPLSLEMALLEGILEYGEFPDHLRGKYQCYTCADLERLRAAGYKAPTLTVQQGVARYCDWLQGIQSPPPAPFKQTAAA</sequence>
<dbReference type="NCBIfam" id="TIGR02197">
    <property type="entry name" value="heptose_epim"/>
    <property type="match status" value="1"/>
</dbReference>
<dbReference type="CDD" id="cd05248">
    <property type="entry name" value="ADP_GME_SDR_e"/>
    <property type="match status" value="1"/>
</dbReference>
<evidence type="ECO:0000256" key="3">
    <source>
        <dbReference type="ARBA" id="ARBA00023277"/>
    </source>
</evidence>
<feature type="binding site" evidence="4">
    <location>
        <position position="39"/>
    </location>
    <ligand>
        <name>NADP(+)</name>
        <dbReference type="ChEBI" id="CHEBI:58349"/>
    </ligand>
</feature>
<evidence type="ECO:0000259" key="5">
    <source>
        <dbReference type="Pfam" id="PF01370"/>
    </source>
</evidence>
<feature type="active site" description="Proton acceptor" evidence="4">
    <location>
        <position position="139"/>
    </location>
</feature>
<comment type="similarity">
    <text evidence="4">Belongs to the NAD(P)-dependent epimerase/dehydratase family. HldD subfamily.</text>
</comment>
<feature type="binding site" evidence="4">
    <location>
        <begin position="200"/>
        <end position="203"/>
    </location>
    <ligand>
        <name>substrate</name>
    </ligand>
</feature>
<feature type="binding site" evidence="4">
    <location>
        <position position="186"/>
    </location>
    <ligand>
        <name>substrate</name>
    </ligand>
</feature>
<feature type="binding site" evidence="4">
    <location>
        <position position="292"/>
    </location>
    <ligand>
        <name>substrate</name>
    </ligand>
</feature>
<dbReference type="EMBL" id="CP119325">
    <property type="protein sequence ID" value="WEK28478.1"/>
    <property type="molecule type" value="Genomic_DNA"/>
</dbReference>
<gene>
    <name evidence="6" type="primary">rfaD</name>
    <name evidence="4" type="synonym">hldD</name>
    <name evidence="6" type="ORF">P0Y58_16350</name>
</gene>
<comment type="pathway">
    <text evidence="4">Nucleotide-sugar biosynthesis; ADP-L-glycero-beta-D-manno-heptose biosynthesis; ADP-L-glycero-beta-D-manno-heptose from D-glycero-beta-D-manno-heptose 7-phosphate: step 4/4.</text>
</comment>
<feature type="binding site" evidence="4">
    <location>
        <begin position="11"/>
        <end position="12"/>
    </location>
    <ligand>
        <name>NADP(+)</name>
        <dbReference type="ChEBI" id="CHEBI:58349"/>
    </ligand>
</feature>
<feature type="active site" description="Proton acceptor" evidence="4">
    <location>
        <position position="177"/>
    </location>
</feature>
<evidence type="ECO:0000256" key="4">
    <source>
        <dbReference type="HAMAP-Rule" id="MF_01601"/>
    </source>
</evidence>
<protein>
    <recommendedName>
        <fullName evidence="4">ADP-L-glycero-D-manno-heptose-6-epimerase</fullName>
        <ecNumber evidence="4">5.1.3.20</ecNumber>
    </recommendedName>
    <alternativeName>
        <fullName evidence="4">ADP-L-glycero-beta-D-manno-heptose-6-epimerase</fullName>
        <shortName evidence="4">ADP-glyceromanno-heptose 6-epimerase</shortName>
        <shortName evidence="4">ADP-hep 6-epimerase</shortName>
        <shortName evidence="4">AGME</shortName>
    </alternativeName>
</protein>
<dbReference type="InterPro" id="IPR036291">
    <property type="entry name" value="NAD(P)-bd_dom_sf"/>
</dbReference>
<feature type="domain" description="NAD-dependent epimerase/dehydratase" evidence="5">
    <location>
        <begin position="3"/>
        <end position="241"/>
    </location>
</feature>
<feature type="binding site" evidence="4">
    <location>
        <position position="179"/>
    </location>
    <ligand>
        <name>substrate</name>
    </ligand>
</feature>
<dbReference type="Gene3D" id="3.40.50.720">
    <property type="entry name" value="NAD(P)-binding Rossmann-like Domain"/>
    <property type="match status" value="1"/>
</dbReference>
<dbReference type="InterPro" id="IPR011912">
    <property type="entry name" value="Heptose_epim"/>
</dbReference>
<evidence type="ECO:0000256" key="1">
    <source>
        <dbReference type="ARBA" id="ARBA00022857"/>
    </source>
</evidence>
<organism evidence="6 7">
    <name type="scientific">Candidatus Pseudomonas phytovorans</name>
    <dbReference type="NCBI Taxonomy" id="3121377"/>
    <lineage>
        <taxon>Bacteria</taxon>
        <taxon>Pseudomonadati</taxon>
        <taxon>Pseudomonadota</taxon>
        <taxon>Gammaproteobacteria</taxon>
        <taxon>Pseudomonadales</taxon>
        <taxon>Pseudomonadaceae</taxon>
        <taxon>Pseudomonas</taxon>
    </lineage>
</organism>
<dbReference type="SUPFAM" id="SSF51735">
    <property type="entry name" value="NAD(P)-binding Rossmann-fold domains"/>
    <property type="match status" value="1"/>
</dbReference>
<evidence type="ECO:0000313" key="7">
    <source>
        <dbReference type="Proteomes" id="UP001216329"/>
    </source>
</evidence>
<comment type="domain">
    <text evidence="4">Contains a large N-terminal NADP-binding domain, and a smaller C-terminal substrate-binding domain.</text>
</comment>
<dbReference type="Proteomes" id="UP001216329">
    <property type="component" value="Chromosome"/>
</dbReference>
<evidence type="ECO:0000313" key="6">
    <source>
        <dbReference type="EMBL" id="WEK28478.1"/>
    </source>
</evidence>
<dbReference type="EC" id="5.1.3.20" evidence="4"/>
<dbReference type="GO" id="GO:0005975">
    <property type="term" value="P:carbohydrate metabolic process"/>
    <property type="evidence" value="ECO:0007669"/>
    <property type="project" value="UniProtKB-UniRule"/>
</dbReference>
<reference evidence="6" key="1">
    <citation type="submission" date="2023-03" db="EMBL/GenBank/DDBJ databases">
        <title>Andean soil-derived lignocellulolytic bacterial consortium as a source of novel taxa and putative plastic-active enzymes.</title>
        <authorList>
            <person name="Diaz-Garcia L."/>
            <person name="Chuvochina M."/>
            <person name="Feuerriegel G."/>
            <person name="Bunk B."/>
            <person name="Sproer C."/>
            <person name="Streit W.R."/>
            <person name="Rodriguez L.M."/>
            <person name="Overmann J."/>
            <person name="Jimenez D.J."/>
        </authorList>
    </citation>
    <scope>NUCLEOTIDE SEQUENCE</scope>
    <source>
        <strain evidence="6">MAG 876</strain>
    </source>
</reference>
<feature type="binding site" evidence="4">
    <location>
        <begin position="32"/>
        <end position="33"/>
    </location>
    <ligand>
        <name>NADP(+)</name>
        <dbReference type="ChEBI" id="CHEBI:58349"/>
    </ligand>
</feature>
<accession>A0AAJ5WDI7</accession>
<dbReference type="GO" id="GO:0050661">
    <property type="term" value="F:NADP binding"/>
    <property type="evidence" value="ECO:0007669"/>
    <property type="project" value="InterPro"/>
</dbReference>
<keyword evidence="1 4" id="KW-0521">NADP</keyword>
<keyword evidence="3 4" id="KW-0119">Carbohydrate metabolism</keyword>
<keyword evidence="2 4" id="KW-0413">Isomerase</keyword>
<dbReference type="AlphaFoldDB" id="A0AAJ5WDI7"/>
<dbReference type="GO" id="GO:0008712">
    <property type="term" value="F:ADP-glyceromanno-heptose 6-epimerase activity"/>
    <property type="evidence" value="ECO:0007669"/>
    <property type="project" value="UniProtKB-UniRule"/>
</dbReference>
<comment type="subunit">
    <text evidence="4">Homopentamer.</text>
</comment>
<comment type="cofactor">
    <cofactor evidence="4">
        <name>NADP(+)</name>
        <dbReference type="ChEBI" id="CHEBI:58349"/>
    </cofactor>
    <text evidence="4">Binds 1 NADP(+) per subunit.</text>
</comment>
<dbReference type="Pfam" id="PF01370">
    <property type="entry name" value="Epimerase"/>
    <property type="match status" value="1"/>
</dbReference>
<dbReference type="PANTHER" id="PTHR43103:SF3">
    <property type="entry name" value="ADP-L-GLYCERO-D-MANNO-HEPTOSE-6-EPIMERASE"/>
    <property type="match status" value="1"/>
</dbReference>
<dbReference type="HAMAP" id="MF_01601">
    <property type="entry name" value="Heptose_epimerase"/>
    <property type="match status" value="1"/>
</dbReference>
<proteinExistence type="inferred from homology"/>
<feature type="binding site" evidence="4">
    <location>
        <begin position="75"/>
        <end position="79"/>
    </location>
    <ligand>
        <name>NADP(+)</name>
        <dbReference type="ChEBI" id="CHEBI:58349"/>
    </ligand>
</feature>
<dbReference type="InterPro" id="IPR001509">
    <property type="entry name" value="Epimerase_deHydtase"/>
</dbReference>
<comment type="catalytic activity">
    <reaction evidence="4">
        <text>ADP-D-glycero-beta-D-manno-heptose = ADP-L-glycero-beta-D-manno-heptose</text>
        <dbReference type="Rhea" id="RHEA:17577"/>
        <dbReference type="ChEBI" id="CHEBI:59967"/>
        <dbReference type="ChEBI" id="CHEBI:61506"/>
        <dbReference type="EC" id="5.1.3.20"/>
    </reaction>
</comment>
<dbReference type="PANTHER" id="PTHR43103">
    <property type="entry name" value="NUCLEOSIDE-DIPHOSPHATE-SUGAR EPIMERASE"/>
    <property type="match status" value="1"/>
</dbReference>
<feature type="binding site" evidence="4">
    <location>
        <position position="177"/>
    </location>
    <ligand>
        <name>NADP(+)</name>
        <dbReference type="ChEBI" id="CHEBI:58349"/>
    </ligand>
</feature>
<dbReference type="Gene3D" id="3.90.25.10">
    <property type="entry name" value="UDP-galactose 4-epimerase, domain 1"/>
    <property type="match status" value="1"/>
</dbReference>
<evidence type="ECO:0000256" key="2">
    <source>
        <dbReference type="ARBA" id="ARBA00023235"/>
    </source>
</evidence>
<feature type="binding site" evidence="4">
    <location>
        <position position="169"/>
    </location>
    <ligand>
        <name>NADP(+)</name>
        <dbReference type="ChEBI" id="CHEBI:58349"/>
    </ligand>
</feature>
<comment type="function">
    <text evidence="4">Catalyzes the interconversion between ADP-D-glycero-beta-D-manno-heptose and ADP-L-glycero-beta-D-manno-heptose via an epimerization at carbon 6 of the heptose.</text>
</comment>
<feature type="binding site" evidence="4">
    <location>
        <position position="92"/>
    </location>
    <ligand>
        <name>NADP(+)</name>
        <dbReference type="ChEBI" id="CHEBI:58349"/>
    </ligand>
</feature>
<feature type="binding site" evidence="4">
    <location>
        <position position="54"/>
    </location>
    <ligand>
        <name>NADP(+)</name>
        <dbReference type="ChEBI" id="CHEBI:58349"/>
    </ligand>
</feature>
<feature type="binding site" evidence="4">
    <location>
        <position position="168"/>
    </location>
    <ligand>
        <name>substrate</name>
    </ligand>
</feature>
<feature type="binding site" evidence="4">
    <location>
        <position position="143"/>
    </location>
    <ligand>
        <name>NADP(+)</name>
        <dbReference type="ChEBI" id="CHEBI:58349"/>
    </ligand>
</feature>
<feature type="binding site" evidence="4">
    <location>
        <position position="213"/>
    </location>
    <ligand>
        <name>substrate</name>
    </ligand>
</feature>